<evidence type="ECO:0000313" key="2">
    <source>
        <dbReference type="Proteomes" id="UP001341840"/>
    </source>
</evidence>
<proteinExistence type="predicted"/>
<gene>
    <name evidence="1" type="ORF">PIB30_103881</name>
</gene>
<dbReference type="Proteomes" id="UP001341840">
    <property type="component" value="Unassembled WGS sequence"/>
</dbReference>
<comment type="caution">
    <text evidence="1">The sequence shown here is derived from an EMBL/GenBank/DDBJ whole genome shotgun (WGS) entry which is preliminary data.</text>
</comment>
<accession>A0ABU6VWL3</accession>
<evidence type="ECO:0000313" key="1">
    <source>
        <dbReference type="EMBL" id="MED6178035.1"/>
    </source>
</evidence>
<reference evidence="1 2" key="1">
    <citation type="journal article" date="2023" name="Plants (Basel)">
        <title>Bridging the Gap: Combining Genomics and Transcriptomics Approaches to Understand Stylosanthes scabra, an Orphan Legume from the Brazilian Caatinga.</title>
        <authorList>
            <person name="Ferreira-Neto J.R.C."/>
            <person name="da Silva M.D."/>
            <person name="Binneck E."/>
            <person name="de Melo N.F."/>
            <person name="da Silva R.H."/>
            <person name="de Melo A.L.T.M."/>
            <person name="Pandolfi V."/>
            <person name="Bustamante F.O."/>
            <person name="Brasileiro-Vidal A.C."/>
            <person name="Benko-Iseppon A.M."/>
        </authorList>
    </citation>
    <scope>NUCLEOTIDE SEQUENCE [LARGE SCALE GENOMIC DNA]</scope>
    <source>
        <tissue evidence="1">Leaves</tissue>
    </source>
</reference>
<dbReference type="EMBL" id="JASCZI010154501">
    <property type="protein sequence ID" value="MED6178035.1"/>
    <property type="molecule type" value="Genomic_DNA"/>
</dbReference>
<protein>
    <submittedName>
        <fullName evidence="1">Uncharacterized protein</fullName>
    </submittedName>
</protein>
<sequence length="53" mass="6274">MGSFSNPSRRRRGKAPAEFDGADFDAFRFKFPYHQQFYQNHVALKGIIFDTRF</sequence>
<keyword evidence="2" id="KW-1185">Reference proteome</keyword>
<organism evidence="1 2">
    <name type="scientific">Stylosanthes scabra</name>
    <dbReference type="NCBI Taxonomy" id="79078"/>
    <lineage>
        <taxon>Eukaryota</taxon>
        <taxon>Viridiplantae</taxon>
        <taxon>Streptophyta</taxon>
        <taxon>Embryophyta</taxon>
        <taxon>Tracheophyta</taxon>
        <taxon>Spermatophyta</taxon>
        <taxon>Magnoliopsida</taxon>
        <taxon>eudicotyledons</taxon>
        <taxon>Gunneridae</taxon>
        <taxon>Pentapetalae</taxon>
        <taxon>rosids</taxon>
        <taxon>fabids</taxon>
        <taxon>Fabales</taxon>
        <taxon>Fabaceae</taxon>
        <taxon>Papilionoideae</taxon>
        <taxon>50 kb inversion clade</taxon>
        <taxon>dalbergioids sensu lato</taxon>
        <taxon>Dalbergieae</taxon>
        <taxon>Pterocarpus clade</taxon>
        <taxon>Stylosanthes</taxon>
    </lineage>
</organism>
<name>A0ABU6VWL3_9FABA</name>